<sequence>MHDVLDLRDLLADELVQRRESGSDVSSLEGEVETALRDGADALRLSALLDALERTPMVDGWPYEEPSAAEEIVAARAELPALPPLELSDAQLLDRITAAWLGRCAGCVLGKPLEGIDRAPIRAYLERTGAYPLTDYVPREEPLPGGFETYDSWSTATRGNIVASARDDDTDYTILGLMVLETHGFDFTPAQVGELWLERLPFLQIYTAERAAYRNLLHGIAAPETATVRNPYREWIGAQIRADVFGYVAPGDPVAAAEMAYRDAALSHVANGIYGEQWAAGLIAAAFTAATMRDALDVACALVPPRSRLAEALRFVDELHARGLDWEVARDELEVRYGALSFVHTIQNAAVVAAALLWGDGDFTRTIGLAVQAGWDTDCNGATAGSVFGAMHGSTALPERWVAPLNDTIRSAIFNCDGSRISELAQRTAALARQRTAPAAATAGAAGD</sequence>
<dbReference type="InterPro" id="IPR050792">
    <property type="entry name" value="ADP-ribosylglycohydrolase"/>
</dbReference>
<protein>
    <submittedName>
        <fullName evidence="1">ADP-ribosylglycohydrolase family protein</fullName>
        <ecNumber evidence="1">3.2.2.-</ecNumber>
    </submittedName>
</protein>
<dbReference type="RefSeq" id="WP_318599858.1">
    <property type="nucleotide sequence ID" value="NZ_JAWSTH010000086.1"/>
</dbReference>
<dbReference type="InterPro" id="IPR005502">
    <property type="entry name" value="Ribosyl_crysJ1"/>
</dbReference>
<dbReference type="GO" id="GO:0016798">
    <property type="term" value="F:hydrolase activity, acting on glycosyl bonds"/>
    <property type="evidence" value="ECO:0007669"/>
    <property type="project" value="UniProtKB-KW"/>
</dbReference>
<dbReference type="Pfam" id="PF03747">
    <property type="entry name" value="ADP_ribosyl_GH"/>
    <property type="match status" value="1"/>
</dbReference>
<name>A0ABU4HZA1_9ACTN</name>
<dbReference type="EMBL" id="JAWSTH010000086">
    <property type="protein sequence ID" value="MDW5597394.1"/>
    <property type="molecule type" value="Genomic_DNA"/>
</dbReference>
<dbReference type="PANTHER" id="PTHR16222:SF12">
    <property type="entry name" value="ADP-RIBOSYLGLYCOHYDROLASE-RELATED"/>
    <property type="match status" value="1"/>
</dbReference>
<comment type="caution">
    <text evidence="1">The sequence shown here is derived from an EMBL/GenBank/DDBJ whole genome shotgun (WGS) entry which is preliminary data.</text>
</comment>
<dbReference type="PANTHER" id="PTHR16222">
    <property type="entry name" value="ADP-RIBOSYLGLYCOHYDROLASE"/>
    <property type="match status" value="1"/>
</dbReference>
<accession>A0ABU4HZA1</accession>
<dbReference type="Proteomes" id="UP001284601">
    <property type="component" value="Unassembled WGS sequence"/>
</dbReference>
<evidence type="ECO:0000313" key="1">
    <source>
        <dbReference type="EMBL" id="MDW5597394.1"/>
    </source>
</evidence>
<evidence type="ECO:0000313" key="2">
    <source>
        <dbReference type="Proteomes" id="UP001284601"/>
    </source>
</evidence>
<proteinExistence type="predicted"/>
<keyword evidence="2" id="KW-1185">Reference proteome</keyword>
<dbReference type="SUPFAM" id="SSF101478">
    <property type="entry name" value="ADP-ribosylglycohydrolase"/>
    <property type="match status" value="1"/>
</dbReference>
<dbReference type="EC" id="3.2.2.-" evidence="1"/>
<keyword evidence="1" id="KW-0326">Glycosidase</keyword>
<reference evidence="2" key="1">
    <citation type="submission" date="2023-07" db="EMBL/GenBank/DDBJ databases">
        <title>Conexibacter stalactiti sp. nov., isolated from stalactites in a lava cave and emended description of the genus Conexibacter.</title>
        <authorList>
            <person name="Lee S.D."/>
        </authorList>
    </citation>
    <scope>NUCLEOTIDE SEQUENCE [LARGE SCALE GENOMIC DNA]</scope>
    <source>
        <strain evidence="2">KCTC 39840</strain>
    </source>
</reference>
<keyword evidence="1" id="KW-0378">Hydrolase</keyword>
<dbReference type="Gene3D" id="1.10.4080.10">
    <property type="entry name" value="ADP-ribosylation/Crystallin J1"/>
    <property type="match status" value="1"/>
</dbReference>
<organism evidence="1 2">
    <name type="scientific">Conexibacter stalactiti</name>
    <dbReference type="NCBI Taxonomy" id="1940611"/>
    <lineage>
        <taxon>Bacteria</taxon>
        <taxon>Bacillati</taxon>
        <taxon>Actinomycetota</taxon>
        <taxon>Thermoleophilia</taxon>
        <taxon>Solirubrobacterales</taxon>
        <taxon>Conexibacteraceae</taxon>
        <taxon>Conexibacter</taxon>
    </lineage>
</organism>
<gene>
    <name evidence="1" type="ORF">R7226_23805</name>
</gene>
<dbReference type="InterPro" id="IPR036705">
    <property type="entry name" value="Ribosyl_crysJ1_sf"/>
</dbReference>